<proteinExistence type="predicted"/>
<evidence type="ECO:0000256" key="1">
    <source>
        <dbReference type="SAM" id="MobiDB-lite"/>
    </source>
</evidence>
<dbReference type="Gene3D" id="3.20.20.150">
    <property type="entry name" value="Divalent-metal-dependent TIM barrel enzymes"/>
    <property type="match status" value="1"/>
</dbReference>
<dbReference type="OrthoDB" id="7307665at2"/>
<keyword evidence="3" id="KW-1185">Reference proteome</keyword>
<reference evidence="2 3" key="1">
    <citation type="submission" date="2017-10" db="EMBL/GenBank/DDBJ databases">
        <title>Sequencing the genomes of 1000 actinobacteria strains.</title>
        <authorList>
            <person name="Klenk H.-P."/>
        </authorList>
    </citation>
    <scope>NUCLEOTIDE SEQUENCE [LARGE SCALE GENOMIC DNA]</scope>
    <source>
        <strain evidence="2 3">DSM 21801</strain>
    </source>
</reference>
<gene>
    <name evidence="2" type="ORF">ATL40_2254</name>
</gene>
<dbReference type="Proteomes" id="UP000224915">
    <property type="component" value="Unassembled WGS sequence"/>
</dbReference>
<dbReference type="InterPro" id="IPR032344">
    <property type="entry name" value="DUF4862"/>
</dbReference>
<evidence type="ECO:0000313" key="3">
    <source>
        <dbReference type="Proteomes" id="UP000224915"/>
    </source>
</evidence>
<name>A0A2A9D2S6_9MICO</name>
<dbReference type="EMBL" id="PDJD01000001">
    <property type="protein sequence ID" value="PFG20646.1"/>
    <property type="molecule type" value="Genomic_DNA"/>
</dbReference>
<accession>A0A2A9D2S6</accession>
<organism evidence="2 3">
    <name type="scientific">Serinibacter salmoneus</name>
    <dbReference type="NCBI Taxonomy" id="556530"/>
    <lineage>
        <taxon>Bacteria</taxon>
        <taxon>Bacillati</taxon>
        <taxon>Actinomycetota</taxon>
        <taxon>Actinomycetes</taxon>
        <taxon>Micrococcales</taxon>
        <taxon>Beutenbergiaceae</taxon>
        <taxon>Serinibacter</taxon>
    </lineage>
</organism>
<dbReference type="Pfam" id="PF16154">
    <property type="entry name" value="DUF4862"/>
    <property type="match status" value="1"/>
</dbReference>
<dbReference type="AlphaFoldDB" id="A0A2A9D2S6"/>
<dbReference type="InterPro" id="IPR036237">
    <property type="entry name" value="Xyl_isomerase-like_sf"/>
</dbReference>
<dbReference type="RefSeq" id="WP_098469588.1">
    <property type="nucleotide sequence ID" value="NZ_PDJD01000001.1"/>
</dbReference>
<protein>
    <submittedName>
        <fullName evidence="2">Uncharacterized protein DUF4862</fullName>
    </submittedName>
</protein>
<dbReference type="SUPFAM" id="SSF51658">
    <property type="entry name" value="Xylose isomerase-like"/>
    <property type="match status" value="1"/>
</dbReference>
<evidence type="ECO:0000313" key="2">
    <source>
        <dbReference type="EMBL" id="PFG20646.1"/>
    </source>
</evidence>
<sequence>MTTPTAPHHAEPGLLLGSYALPGHDSQEWYEQLEALGVTGLEFPTDGGPDLLTDARTIATHLDRVTPASWVFALTMIPVTMPALKRDDRYGLASPLESSRERAIADVGLALQVARELADISGKPRVVAVEVPSAPGQGEAAALTASLATLAADTPEGTMILLEHCDAAVPHQRAAKGFLDLPTEIAAIAAVDAAPGTLGLCLNWGRSAIEGRSVCTPLEHARLATASGLPVGAVLSGATDTQSEWGAPWSDTHIPPRGDDPALPRESLLDLGSATAFLAAARPDLLAAKVATRGARDEAHLLAVARATVEFTRAALAGSREVG</sequence>
<feature type="region of interest" description="Disordered" evidence="1">
    <location>
        <begin position="240"/>
        <end position="262"/>
    </location>
</feature>
<comment type="caution">
    <text evidence="2">The sequence shown here is derived from an EMBL/GenBank/DDBJ whole genome shotgun (WGS) entry which is preliminary data.</text>
</comment>